<keyword evidence="2" id="KW-1185">Reference proteome</keyword>
<feature type="compositionally biased region" description="Polar residues" evidence="1">
    <location>
        <begin position="100"/>
        <end position="116"/>
    </location>
</feature>
<dbReference type="Proteomes" id="UP000887563">
    <property type="component" value="Unplaced"/>
</dbReference>
<accession>A0A914P0L0</accession>
<evidence type="ECO:0000313" key="2">
    <source>
        <dbReference type="Proteomes" id="UP000887563"/>
    </source>
</evidence>
<feature type="compositionally biased region" description="Polar residues" evidence="1">
    <location>
        <begin position="177"/>
        <end position="197"/>
    </location>
</feature>
<feature type="region of interest" description="Disordered" evidence="1">
    <location>
        <begin position="100"/>
        <end position="208"/>
    </location>
</feature>
<protein>
    <submittedName>
        <fullName evidence="3">Uncharacterized protein</fullName>
    </submittedName>
</protein>
<name>A0A914P0L0_MELIC</name>
<organism evidence="2 3">
    <name type="scientific">Meloidogyne incognita</name>
    <name type="common">Southern root-knot nematode worm</name>
    <name type="synonym">Oxyuris incognita</name>
    <dbReference type="NCBI Taxonomy" id="6306"/>
    <lineage>
        <taxon>Eukaryota</taxon>
        <taxon>Metazoa</taxon>
        <taxon>Ecdysozoa</taxon>
        <taxon>Nematoda</taxon>
        <taxon>Chromadorea</taxon>
        <taxon>Rhabditida</taxon>
        <taxon>Tylenchina</taxon>
        <taxon>Tylenchomorpha</taxon>
        <taxon>Tylenchoidea</taxon>
        <taxon>Meloidogynidae</taxon>
        <taxon>Meloidogyninae</taxon>
        <taxon>Meloidogyne</taxon>
        <taxon>Meloidogyne incognita group</taxon>
    </lineage>
</organism>
<feature type="compositionally biased region" description="Polar residues" evidence="1">
    <location>
        <begin position="136"/>
        <end position="145"/>
    </location>
</feature>
<evidence type="ECO:0000256" key="1">
    <source>
        <dbReference type="SAM" id="MobiDB-lite"/>
    </source>
</evidence>
<dbReference type="WBParaSite" id="Minc3s09928g43652">
    <property type="protein sequence ID" value="Minc3s09928g43652"/>
    <property type="gene ID" value="Minc3s09928g43652"/>
</dbReference>
<evidence type="ECO:0000313" key="3">
    <source>
        <dbReference type="WBParaSite" id="Minc3s09928g43652"/>
    </source>
</evidence>
<proteinExistence type="predicted"/>
<sequence>MKHPDRFHKNPPPPSCTSSARLQLQWLLSSVYNFNSSCQPSTTSTASASRLQLQLLLPDVYNFYCADSTVPWAQTRYSNEPPGPTLYSTVYTHFIRPLSSTYPKSDPNVTPQNAPDKTSLPKTPRTKRHSPIRPGQNVTSQNAPDKTSLPKTPRIKHHSPKYPGQNDTPQIAPDKTSLPNSSHRQNITPQFVPQTKYHSPIRPENNPH</sequence>
<dbReference type="AlphaFoldDB" id="A0A914P0L0"/>
<reference evidence="3" key="1">
    <citation type="submission" date="2022-11" db="UniProtKB">
        <authorList>
            <consortium name="WormBaseParasite"/>
        </authorList>
    </citation>
    <scope>IDENTIFICATION</scope>
</reference>